<feature type="active site" description="Charge relay system" evidence="2">
    <location>
        <position position="294"/>
    </location>
</feature>
<evidence type="ECO:0000259" key="3">
    <source>
        <dbReference type="Pfam" id="PF00561"/>
    </source>
</evidence>
<dbReference type="InterPro" id="IPR029058">
    <property type="entry name" value="AB_hydrolase_fold"/>
</dbReference>
<feature type="domain" description="AB hydrolase-1" evidence="3">
    <location>
        <begin position="59"/>
        <end position="290"/>
    </location>
</feature>
<evidence type="ECO:0000313" key="5">
    <source>
        <dbReference type="Proteomes" id="UP000199312"/>
    </source>
</evidence>
<dbReference type="Gene3D" id="3.40.50.1820">
    <property type="entry name" value="alpha/beta hydrolase"/>
    <property type="match status" value="1"/>
</dbReference>
<evidence type="ECO:0000313" key="4">
    <source>
        <dbReference type="EMBL" id="SFS35053.1"/>
    </source>
</evidence>
<dbReference type="AlphaFoldDB" id="A0A1I6P4B9"/>
<dbReference type="GO" id="GO:0034338">
    <property type="term" value="F:short-chain carboxylesterase activity"/>
    <property type="evidence" value="ECO:0007669"/>
    <property type="project" value="TreeGrafter"/>
</dbReference>
<dbReference type="InterPro" id="IPR012020">
    <property type="entry name" value="ABHD4"/>
</dbReference>
<name>A0A1I6P4B9_9FLAO</name>
<dbReference type="PANTHER" id="PTHR10794">
    <property type="entry name" value="ABHYDROLASE DOMAIN-CONTAINING PROTEIN"/>
    <property type="match status" value="1"/>
</dbReference>
<organism evidence="4 5">
    <name type="scientific">Lutibacter maritimus</name>
    <dbReference type="NCBI Taxonomy" id="593133"/>
    <lineage>
        <taxon>Bacteria</taxon>
        <taxon>Pseudomonadati</taxon>
        <taxon>Bacteroidota</taxon>
        <taxon>Flavobacteriia</taxon>
        <taxon>Flavobacteriales</taxon>
        <taxon>Flavobacteriaceae</taxon>
        <taxon>Lutibacter</taxon>
    </lineage>
</organism>
<dbReference type="Proteomes" id="UP000199312">
    <property type="component" value="Unassembled WGS sequence"/>
</dbReference>
<dbReference type="STRING" id="593133.SAMN04488006_0883"/>
<gene>
    <name evidence="4" type="ORF">SAMN04488006_0883</name>
</gene>
<dbReference type="PANTHER" id="PTHR10794:SF94">
    <property type="entry name" value="ESTERASE YHET-RELATED"/>
    <property type="match status" value="1"/>
</dbReference>
<reference evidence="5" key="1">
    <citation type="submission" date="2016-10" db="EMBL/GenBank/DDBJ databases">
        <authorList>
            <person name="Varghese N."/>
            <person name="Submissions S."/>
        </authorList>
    </citation>
    <scope>NUCLEOTIDE SEQUENCE [LARGE SCALE GENOMIC DNA]</scope>
    <source>
        <strain evidence="5">DSM 24450</strain>
    </source>
</reference>
<dbReference type="InterPro" id="IPR000073">
    <property type="entry name" value="AB_hydrolase_1"/>
</dbReference>
<dbReference type="Pfam" id="PF00561">
    <property type="entry name" value="Abhydrolase_1"/>
    <property type="match status" value="1"/>
</dbReference>
<dbReference type="SUPFAM" id="SSF53474">
    <property type="entry name" value="alpha/beta-Hydrolases"/>
    <property type="match status" value="1"/>
</dbReference>
<dbReference type="EMBL" id="FOZP01000001">
    <property type="protein sequence ID" value="SFS35053.1"/>
    <property type="molecule type" value="Genomic_DNA"/>
</dbReference>
<feature type="active site" description="Charge relay system" evidence="2">
    <location>
        <position position="265"/>
    </location>
</feature>
<evidence type="ECO:0000256" key="2">
    <source>
        <dbReference type="PIRSR" id="PIRSR005211-1"/>
    </source>
</evidence>
<dbReference type="PIRSF" id="PIRSF005211">
    <property type="entry name" value="Ab_hydro_YheT"/>
    <property type="match status" value="1"/>
</dbReference>
<protein>
    <recommendedName>
        <fullName evidence="3">AB hydrolase-1 domain-containing protein</fullName>
    </recommendedName>
</protein>
<sequence>MPLIQSTYKPTLLFKSAHINTVYKTLFYNNTNQYKRTRITTPDNDFLDLDFSTIASKSLVIALHGLEGSSKSKYIISLVNFLNSKNVDSVAVNFRGCSEEDNKQIYSYNSGKTDDLNTVINYILENYNYKNIFVVGYSMGGNITLKYLGENTKLPSEIKGAITISVPTDLEGSSNALSHWENKVYIKRFLISLIKKSVAKHQKFPNSALNPTAIKNAKNFIDFDNAVTAPLFGFKNAQDYWTKCSSKQFLKNINIPTLLINALDDTFLSESCYPFKEALENKKLYFETPKYGGHVGFNTYIGKRDLLWSENRVLEFMNHIIS</sequence>
<dbReference type="RefSeq" id="WP_090223092.1">
    <property type="nucleotide sequence ID" value="NZ_FOZP01000001.1"/>
</dbReference>
<dbReference type="InterPro" id="IPR050960">
    <property type="entry name" value="AB_hydrolase_4_sf"/>
</dbReference>
<dbReference type="OrthoDB" id="332676at2"/>
<keyword evidence="5" id="KW-1185">Reference proteome</keyword>
<comment type="similarity">
    <text evidence="1">Belongs to the AB hydrolase superfamily. AB hydrolase 4 family.</text>
</comment>
<proteinExistence type="inferred from homology"/>
<accession>A0A1I6P4B9</accession>
<dbReference type="GO" id="GO:0047372">
    <property type="term" value="F:monoacylglycerol lipase activity"/>
    <property type="evidence" value="ECO:0007669"/>
    <property type="project" value="TreeGrafter"/>
</dbReference>
<evidence type="ECO:0000256" key="1">
    <source>
        <dbReference type="ARBA" id="ARBA00010884"/>
    </source>
</evidence>
<feature type="active site" description="Charge relay system" evidence="2">
    <location>
        <position position="138"/>
    </location>
</feature>